<dbReference type="Gene3D" id="3.20.170.30">
    <property type="match status" value="2"/>
</dbReference>
<evidence type="ECO:0000256" key="3">
    <source>
        <dbReference type="ARBA" id="ARBA00012007"/>
    </source>
</evidence>
<evidence type="ECO:0000256" key="7">
    <source>
        <dbReference type="SAM" id="MobiDB-lite"/>
    </source>
</evidence>
<dbReference type="GO" id="GO:0000215">
    <property type="term" value="F:tRNA 2'-phosphotransferase activity"/>
    <property type="evidence" value="ECO:0007669"/>
    <property type="project" value="UniProtKB-EC"/>
</dbReference>
<name>A0AAF0DC17_9EURO</name>
<reference evidence="8" key="1">
    <citation type="submission" date="2023-03" db="EMBL/GenBank/DDBJ databases">
        <title>Emydomyces testavorans Genome Sequence.</title>
        <authorList>
            <person name="Hoyer L."/>
        </authorList>
    </citation>
    <scope>NUCLEOTIDE SEQUENCE</scope>
    <source>
        <strain evidence="8">16-2883</strain>
    </source>
</reference>
<dbReference type="SUPFAM" id="SSF56399">
    <property type="entry name" value="ADP-ribosylation"/>
    <property type="match status" value="1"/>
</dbReference>
<protein>
    <recommendedName>
        <fullName evidence="3">2'-phosphotransferase</fullName>
        <ecNumber evidence="3">2.7.1.160</ecNumber>
    </recommendedName>
</protein>
<dbReference type="InterPro" id="IPR002745">
    <property type="entry name" value="Ptrans_KptA/Tpt1"/>
</dbReference>
<comment type="similarity">
    <text evidence="2">Belongs to the KptA/TPT1 family.</text>
</comment>
<dbReference type="PANTHER" id="PTHR12684:SF2">
    <property type="entry name" value="TRNA 2'-PHOSPHOTRANSFERASE 1"/>
    <property type="match status" value="1"/>
</dbReference>
<dbReference type="PANTHER" id="PTHR12684">
    <property type="entry name" value="PUTATIVE PHOSPHOTRANSFERASE"/>
    <property type="match status" value="1"/>
</dbReference>
<evidence type="ECO:0000256" key="1">
    <source>
        <dbReference type="ARBA" id="ARBA00003343"/>
    </source>
</evidence>
<dbReference type="EMBL" id="CP120627">
    <property type="protein sequence ID" value="WEW55339.1"/>
    <property type="molecule type" value="Genomic_DNA"/>
</dbReference>
<feature type="compositionally biased region" description="Basic and acidic residues" evidence="7">
    <location>
        <begin position="327"/>
        <end position="336"/>
    </location>
</feature>
<keyword evidence="4 8" id="KW-0808">Transferase</keyword>
<evidence type="ECO:0000313" key="8">
    <source>
        <dbReference type="EMBL" id="WEW55339.1"/>
    </source>
</evidence>
<dbReference type="GO" id="GO:0006388">
    <property type="term" value="P:tRNA splicing, via endonucleolytic cleavage and ligation"/>
    <property type="evidence" value="ECO:0007669"/>
    <property type="project" value="TreeGrafter"/>
</dbReference>
<keyword evidence="9" id="KW-1185">Reference proteome</keyword>
<gene>
    <name evidence="8" type="primary">TPT1</name>
    <name evidence="8" type="ORF">PRK78_000768</name>
</gene>
<dbReference type="Proteomes" id="UP001219355">
    <property type="component" value="Chromosome 1"/>
</dbReference>
<evidence type="ECO:0000256" key="6">
    <source>
        <dbReference type="ARBA" id="ARBA00047949"/>
    </source>
</evidence>
<comment type="catalytic activity">
    <reaction evidence="6">
        <text>2'-phospho-[ligated tRNA] + NAD(+) = mature tRNA + ADP-alpha-D-ribose 1'',2''-cyclic phosphate + nicotinamide</text>
        <dbReference type="Rhea" id="RHEA:23324"/>
        <dbReference type="Rhea" id="RHEA-COMP:11106"/>
        <dbReference type="Rhea" id="RHEA-COMP:11107"/>
        <dbReference type="ChEBI" id="CHEBI:17154"/>
        <dbReference type="ChEBI" id="CHEBI:57540"/>
        <dbReference type="ChEBI" id="CHEBI:76596"/>
        <dbReference type="ChEBI" id="CHEBI:82883"/>
        <dbReference type="ChEBI" id="CHEBI:85027"/>
        <dbReference type="EC" id="2.7.1.160"/>
    </reaction>
</comment>
<keyword evidence="5" id="KW-0520">NAD</keyword>
<dbReference type="EC" id="2.7.1.160" evidence="3"/>
<proteinExistence type="inferred from homology"/>
<feature type="region of interest" description="Disordered" evidence="7">
    <location>
        <begin position="213"/>
        <end position="234"/>
    </location>
</feature>
<evidence type="ECO:0000256" key="5">
    <source>
        <dbReference type="ARBA" id="ARBA00023027"/>
    </source>
</evidence>
<dbReference type="AlphaFoldDB" id="A0AAF0DC17"/>
<evidence type="ECO:0000256" key="2">
    <source>
        <dbReference type="ARBA" id="ARBA00009836"/>
    </source>
</evidence>
<dbReference type="Gene3D" id="1.10.10.970">
    <property type="entry name" value="RNA 2'-phosphotransferase, Tpt1/KptA family, N-terminal domain"/>
    <property type="match status" value="1"/>
</dbReference>
<evidence type="ECO:0000256" key="4">
    <source>
        <dbReference type="ARBA" id="ARBA00022679"/>
    </source>
</evidence>
<dbReference type="InterPro" id="IPR042081">
    <property type="entry name" value="RNA_2'-PTrans_C"/>
</dbReference>
<sequence length="358" mass="38595">MARTGPKDRRKEPSREVAISKALSYILRHAADREGVKIDSQGYANVGELLQWKKLRSLNVTFRDIADAVSSSDKQRFGLLYTPSDSRSQPDPNTTLQSVEEAASRDVATGDHATAQALAASADDTDPSHYLIRARQGHSIKSVEASALLKQLSLSDGALPQTVVHGTYHAAWPKILETGGLKCMSRNHIHFATGPPLSAFLPGGAAGEVRIPSQFKGRERRDGGGGGGGDGGDDRVISGMRFDAQILIYIDLKKALAAGCPFWISENSVVLSEGMEVEGGRHGKVVGTEFFDVVVEVRNGLGVLWEQGSLVQKTPDWMRSAKGPPGKGERRNDGSKAARKTVPPRVNVERDTDYDGLD</sequence>
<accession>A0AAF0DC17</accession>
<feature type="compositionally biased region" description="Basic and acidic residues" evidence="7">
    <location>
        <begin position="347"/>
        <end position="358"/>
    </location>
</feature>
<dbReference type="InterPro" id="IPR042080">
    <property type="entry name" value="RNA_2'-PTrans_N"/>
</dbReference>
<feature type="region of interest" description="Disordered" evidence="7">
    <location>
        <begin position="315"/>
        <end position="358"/>
    </location>
</feature>
<organism evidence="8 9">
    <name type="scientific">Emydomyces testavorans</name>
    <dbReference type="NCBI Taxonomy" id="2070801"/>
    <lineage>
        <taxon>Eukaryota</taxon>
        <taxon>Fungi</taxon>
        <taxon>Dikarya</taxon>
        <taxon>Ascomycota</taxon>
        <taxon>Pezizomycotina</taxon>
        <taxon>Eurotiomycetes</taxon>
        <taxon>Eurotiomycetidae</taxon>
        <taxon>Onygenales</taxon>
        <taxon>Nannizziopsiaceae</taxon>
        <taxon>Emydomyces</taxon>
    </lineage>
</organism>
<dbReference type="Pfam" id="PF01885">
    <property type="entry name" value="PTS_2-RNA"/>
    <property type="match status" value="1"/>
</dbReference>
<evidence type="ECO:0000313" key="9">
    <source>
        <dbReference type="Proteomes" id="UP001219355"/>
    </source>
</evidence>
<comment type="function">
    <text evidence="1">Catalyzes the last step of tRNA splicing, the transfer of the splice junction 2'-phosphate from ligated tRNA to NAD to produce ADP-ribose 1''-2'' cyclic phosphate.</text>
</comment>